<feature type="region of interest" description="Disordered" evidence="1">
    <location>
        <begin position="1"/>
        <end position="68"/>
    </location>
</feature>
<evidence type="ECO:0000256" key="1">
    <source>
        <dbReference type="SAM" id="MobiDB-lite"/>
    </source>
</evidence>
<sequence length="107" mass="11475">MLPTLPARHRRGGTELSDRVKAAVTGPEQLPAEPAPAWSTGANTAARHCRTPRPRSRAHDGAAARTVSGPLRRTSWEVWPPGRSCLLTPRSFAGRCDRLAPTGSNDS</sequence>
<accession>A0A918NSW2</accession>
<reference evidence="2" key="1">
    <citation type="journal article" date="2014" name="Int. J. Syst. Evol. Microbiol.">
        <title>Complete genome sequence of Corynebacterium casei LMG S-19264T (=DSM 44701T), isolated from a smear-ripened cheese.</title>
        <authorList>
            <consortium name="US DOE Joint Genome Institute (JGI-PGF)"/>
            <person name="Walter F."/>
            <person name="Albersmeier A."/>
            <person name="Kalinowski J."/>
            <person name="Ruckert C."/>
        </authorList>
    </citation>
    <scope>NUCLEOTIDE SEQUENCE</scope>
    <source>
        <strain evidence="2">JCM 4956</strain>
    </source>
</reference>
<dbReference type="EMBL" id="BMWD01000038">
    <property type="protein sequence ID" value="GGX93256.1"/>
    <property type="molecule type" value="Genomic_DNA"/>
</dbReference>
<protein>
    <submittedName>
        <fullName evidence="2">Uncharacterized protein</fullName>
    </submittedName>
</protein>
<name>A0A918NSW2_9ACTN</name>
<feature type="compositionally biased region" description="Basic residues" evidence="1">
    <location>
        <begin position="47"/>
        <end position="56"/>
    </location>
</feature>
<dbReference type="AlphaFoldDB" id="A0A918NSW2"/>
<proteinExistence type="predicted"/>
<gene>
    <name evidence="2" type="ORF">GCM10010515_70230</name>
</gene>
<feature type="compositionally biased region" description="Basic and acidic residues" evidence="1">
    <location>
        <begin position="12"/>
        <end position="21"/>
    </location>
</feature>
<reference evidence="2" key="2">
    <citation type="submission" date="2020-09" db="EMBL/GenBank/DDBJ databases">
        <authorList>
            <person name="Sun Q."/>
            <person name="Ohkuma M."/>
        </authorList>
    </citation>
    <scope>NUCLEOTIDE SEQUENCE</scope>
    <source>
        <strain evidence="2">JCM 4956</strain>
    </source>
</reference>
<dbReference type="Proteomes" id="UP000645555">
    <property type="component" value="Unassembled WGS sequence"/>
</dbReference>
<comment type="caution">
    <text evidence="2">The sequence shown here is derived from an EMBL/GenBank/DDBJ whole genome shotgun (WGS) entry which is preliminary data.</text>
</comment>
<evidence type="ECO:0000313" key="2">
    <source>
        <dbReference type="EMBL" id="GGX93256.1"/>
    </source>
</evidence>
<keyword evidence="3" id="KW-1185">Reference proteome</keyword>
<organism evidence="2 3">
    <name type="scientific">Streptomyces fructofermentans</name>
    <dbReference type="NCBI Taxonomy" id="152141"/>
    <lineage>
        <taxon>Bacteria</taxon>
        <taxon>Bacillati</taxon>
        <taxon>Actinomycetota</taxon>
        <taxon>Actinomycetes</taxon>
        <taxon>Kitasatosporales</taxon>
        <taxon>Streptomycetaceae</taxon>
        <taxon>Streptomyces</taxon>
    </lineage>
</organism>
<evidence type="ECO:0000313" key="3">
    <source>
        <dbReference type="Proteomes" id="UP000645555"/>
    </source>
</evidence>